<protein>
    <submittedName>
        <fullName evidence="3">Lysophospholipase</fullName>
    </submittedName>
</protein>
<evidence type="ECO:0000313" key="3">
    <source>
        <dbReference type="EMBL" id="PNP87477.1"/>
    </source>
</evidence>
<dbReference type="CDD" id="cd00229">
    <property type="entry name" value="SGNH_hydrolase"/>
    <property type="match status" value="1"/>
</dbReference>
<reference evidence="3 4" key="1">
    <citation type="submission" date="2016-11" db="EMBL/GenBank/DDBJ databases">
        <title>Whole Genome Sequence of Listeria newyorkensis.</title>
        <authorList>
            <person name="Frink S."/>
            <person name="Morales C."/>
            <person name="Kiang D."/>
        </authorList>
    </citation>
    <scope>NUCLEOTIDE SEQUENCE [LARGE SCALE GENOMIC DNA]</scope>
    <source>
        <strain evidence="3 4">F1604011-044</strain>
    </source>
</reference>
<evidence type="ECO:0000259" key="2">
    <source>
        <dbReference type="Pfam" id="PF13472"/>
    </source>
</evidence>
<organism evidence="3 4">
    <name type="scientific">Listeria newyorkensis</name>
    <dbReference type="NCBI Taxonomy" id="1497681"/>
    <lineage>
        <taxon>Bacteria</taxon>
        <taxon>Bacillati</taxon>
        <taxon>Bacillota</taxon>
        <taxon>Bacilli</taxon>
        <taxon>Bacillales</taxon>
        <taxon>Listeriaceae</taxon>
        <taxon>Listeria</taxon>
    </lineage>
</organism>
<evidence type="ECO:0000313" key="4">
    <source>
        <dbReference type="Proteomes" id="UP000236500"/>
    </source>
</evidence>
<feature type="chain" id="PRO_5045501240" evidence="1">
    <location>
        <begin position="31"/>
        <end position="236"/>
    </location>
</feature>
<feature type="signal peptide" evidence="1">
    <location>
        <begin position="1"/>
        <end position="30"/>
    </location>
</feature>
<keyword evidence="4" id="KW-1185">Reference proteome</keyword>
<dbReference type="RefSeq" id="WP_036088753.1">
    <property type="nucleotide sequence ID" value="NZ_BJEY01000012.1"/>
</dbReference>
<dbReference type="Pfam" id="PF13472">
    <property type="entry name" value="Lipase_GDSL_2"/>
    <property type="match status" value="1"/>
</dbReference>
<proteinExistence type="predicted"/>
<dbReference type="SUPFAM" id="SSF52266">
    <property type="entry name" value="SGNH hydrolase"/>
    <property type="match status" value="1"/>
</dbReference>
<keyword evidence="1" id="KW-0732">Signal</keyword>
<gene>
    <name evidence="3" type="ORF">BMT55_15925</name>
</gene>
<comment type="caution">
    <text evidence="3">The sequence shown here is derived from an EMBL/GenBank/DDBJ whole genome shotgun (WGS) entry which is preliminary data.</text>
</comment>
<dbReference type="Proteomes" id="UP000236500">
    <property type="component" value="Unassembled WGS sequence"/>
</dbReference>
<dbReference type="InterPro" id="IPR013830">
    <property type="entry name" value="SGNH_hydro"/>
</dbReference>
<evidence type="ECO:0000256" key="1">
    <source>
        <dbReference type="SAM" id="SignalP"/>
    </source>
</evidence>
<dbReference type="Gene3D" id="3.40.50.1110">
    <property type="entry name" value="SGNH hydrolase"/>
    <property type="match status" value="1"/>
</dbReference>
<feature type="domain" description="SGNH hydrolase-type esterase" evidence="2">
    <location>
        <begin position="43"/>
        <end position="222"/>
    </location>
</feature>
<sequence>MQHKKTWGKVLLALILLLAALTASTNNVHAAETTDWSNVTWNVIGDSLTAKDNTYATKRYFDFIQENLHIKKINNYGISASTVGSVSSPISVRYASMENDADLITVFAGLNDYGKNEDLGMPSDSTNRTYYGALDVLMKGLTKKYPNKKIAYISMYARNFIPPVNKLGIPDYAYVNAEIEICERYHIPHLNLYEMDSINISLSGAQGFRALDGVHLNNAGHQHLAKIMEKFIKELP</sequence>
<dbReference type="EMBL" id="MPDH01000027">
    <property type="protein sequence ID" value="PNP87477.1"/>
    <property type="molecule type" value="Genomic_DNA"/>
</dbReference>
<dbReference type="InterPro" id="IPR036514">
    <property type="entry name" value="SGNH_hydro_sf"/>
</dbReference>
<name>A0ABX4XK37_9LIST</name>
<accession>A0ABX4XK37</accession>